<dbReference type="SUPFAM" id="SSF55658">
    <property type="entry name" value="L9 N-domain-like"/>
    <property type="match status" value="1"/>
</dbReference>
<keyword evidence="3" id="KW-1185">Reference proteome</keyword>
<evidence type="ECO:0000313" key="3">
    <source>
        <dbReference type="Proteomes" id="UP000822688"/>
    </source>
</evidence>
<protein>
    <recommendedName>
        <fullName evidence="1">Ribonuclease H1 N-terminal domain-containing protein</fullName>
    </recommendedName>
</protein>
<comment type="caution">
    <text evidence="2">The sequence shown here is derived from an EMBL/GenBank/DDBJ whole genome shotgun (WGS) entry which is preliminary data.</text>
</comment>
<accession>A0A8T0HL38</accession>
<dbReference type="InterPro" id="IPR037056">
    <property type="entry name" value="RNase_H1_N_sf"/>
</dbReference>
<evidence type="ECO:0000313" key="2">
    <source>
        <dbReference type="EMBL" id="KAG0571517.1"/>
    </source>
</evidence>
<evidence type="ECO:0000259" key="1">
    <source>
        <dbReference type="Pfam" id="PF01693"/>
    </source>
</evidence>
<proteinExistence type="predicted"/>
<dbReference type="InterPro" id="IPR011320">
    <property type="entry name" value="RNase_H1_N"/>
</dbReference>
<sequence length="147" mass="16298">MDDRITAREAVWGSLRAIALLLKQIYISLFNVVDGAVARRGRGVVASNDRGVVASAEYSAIGVIGIKKDDGPIVGRIGGGKPICEHCDDFWFEPHPIVLAEFNAKATGQRGKKFYAVKKGTRPGIYATWREYEDKVKYFSRVEFKGF</sequence>
<name>A0A8T0HL38_CERPU</name>
<dbReference type="EMBL" id="CM026426">
    <property type="protein sequence ID" value="KAG0571517.1"/>
    <property type="molecule type" value="Genomic_DNA"/>
</dbReference>
<dbReference type="InterPro" id="IPR009027">
    <property type="entry name" value="Ribosomal_bL9/RNase_H1_N"/>
</dbReference>
<dbReference type="Gene3D" id="3.40.970.10">
    <property type="entry name" value="Ribonuclease H1, N-terminal domain"/>
    <property type="match status" value="1"/>
</dbReference>
<gene>
    <name evidence="2" type="ORF">KC19_VG018000</name>
</gene>
<dbReference type="AlphaFoldDB" id="A0A8T0HL38"/>
<dbReference type="Proteomes" id="UP000822688">
    <property type="component" value="Chromosome V"/>
</dbReference>
<feature type="domain" description="Ribonuclease H1 N-terminal" evidence="1">
    <location>
        <begin position="113"/>
        <end position="147"/>
    </location>
</feature>
<dbReference type="Pfam" id="PF01693">
    <property type="entry name" value="Cauli_VI"/>
    <property type="match status" value="1"/>
</dbReference>
<reference evidence="2" key="1">
    <citation type="submission" date="2020-06" db="EMBL/GenBank/DDBJ databases">
        <title>WGS assembly of Ceratodon purpureus strain R40.</title>
        <authorList>
            <person name="Carey S.B."/>
            <person name="Jenkins J."/>
            <person name="Shu S."/>
            <person name="Lovell J.T."/>
            <person name="Sreedasyam A."/>
            <person name="Maumus F."/>
            <person name="Tiley G.P."/>
            <person name="Fernandez-Pozo N."/>
            <person name="Barry K."/>
            <person name="Chen C."/>
            <person name="Wang M."/>
            <person name="Lipzen A."/>
            <person name="Daum C."/>
            <person name="Saski C.A."/>
            <person name="Payton A.C."/>
            <person name="Mcbreen J.C."/>
            <person name="Conrad R.E."/>
            <person name="Kollar L.M."/>
            <person name="Olsson S."/>
            <person name="Huttunen S."/>
            <person name="Landis J.B."/>
            <person name="Wickett N.J."/>
            <person name="Johnson M.G."/>
            <person name="Rensing S.A."/>
            <person name="Grimwood J."/>
            <person name="Schmutz J."/>
            <person name="Mcdaniel S.F."/>
        </authorList>
    </citation>
    <scope>NUCLEOTIDE SEQUENCE</scope>
    <source>
        <strain evidence="2">R40</strain>
    </source>
</reference>
<organism evidence="2 3">
    <name type="scientific">Ceratodon purpureus</name>
    <name type="common">Fire moss</name>
    <name type="synonym">Dicranum purpureum</name>
    <dbReference type="NCBI Taxonomy" id="3225"/>
    <lineage>
        <taxon>Eukaryota</taxon>
        <taxon>Viridiplantae</taxon>
        <taxon>Streptophyta</taxon>
        <taxon>Embryophyta</taxon>
        <taxon>Bryophyta</taxon>
        <taxon>Bryophytina</taxon>
        <taxon>Bryopsida</taxon>
        <taxon>Dicranidae</taxon>
        <taxon>Pseudoditrichales</taxon>
        <taxon>Ditrichaceae</taxon>
        <taxon>Ceratodon</taxon>
    </lineage>
</organism>